<accession>A0ABW7MVH7</accession>
<dbReference type="Gene3D" id="3.40.30.10">
    <property type="entry name" value="Glutaredoxin"/>
    <property type="match status" value="1"/>
</dbReference>
<comment type="caution">
    <text evidence="1">The sequence shown here is derived from an EMBL/GenBank/DDBJ whole genome shotgun (WGS) entry which is preliminary data.</text>
</comment>
<dbReference type="Proteomes" id="UP001610100">
    <property type="component" value="Unassembled WGS sequence"/>
</dbReference>
<evidence type="ECO:0008006" key="3">
    <source>
        <dbReference type="Google" id="ProtNLM"/>
    </source>
</evidence>
<dbReference type="RefSeq" id="WP_344739454.1">
    <property type="nucleotide sequence ID" value="NZ_BAABAY010000001.1"/>
</dbReference>
<protein>
    <recommendedName>
        <fullName evidence="3">Arsenate reductase</fullName>
    </recommendedName>
</protein>
<organism evidence="1 2">
    <name type="scientific">Gaetbulibacter aestuarii</name>
    <dbReference type="NCBI Taxonomy" id="1502358"/>
    <lineage>
        <taxon>Bacteria</taxon>
        <taxon>Pseudomonadati</taxon>
        <taxon>Bacteroidota</taxon>
        <taxon>Flavobacteriia</taxon>
        <taxon>Flavobacteriales</taxon>
        <taxon>Flavobacteriaceae</taxon>
        <taxon>Gaetbulibacter</taxon>
    </lineage>
</organism>
<dbReference type="InterPro" id="IPR036249">
    <property type="entry name" value="Thioredoxin-like_sf"/>
</dbReference>
<sequence length="164" mass="18882">MSNKKQEKENKIKEEKIMSVLARNKRQLTYIYSSDSFLGKKVLGYVQAVKKPVEIIDISKTKLSDTAWVEIAEELNMSFEDIFNTEMVTDDNKQDFDNKDWIKMVQKNPALLHHPIAINAKDIMLVSNRAEILKLFEVDSAGLEKSFYDEEPVTSSTTKGEKFI</sequence>
<dbReference type="EMBL" id="JBAWKB010000001">
    <property type="protein sequence ID" value="MFH6770829.1"/>
    <property type="molecule type" value="Genomic_DNA"/>
</dbReference>
<proteinExistence type="predicted"/>
<dbReference type="SUPFAM" id="SSF52833">
    <property type="entry name" value="Thioredoxin-like"/>
    <property type="match status" value="1"/>
</dbReference>
<evidence type="ECO:0000313" key="1">
    <source>
        <dbReference type="EMBL" id="MFH6770829.1"/>
    </source>
</evidence>
<keyword evidence="2" id="KW-1185">Reference proteome</keyword>
<name>A0ABW7MVH7_9FLAO</name>
<gene>
    <name evidence="1" type="ORF">V8G58_02700</name>
</gene>
<evidence type="ECO:0000313" key="2">
    <source>
        <dbReference type="Proteomes" id="UP001610100"/>
    </source>
</evidence>
<reference evidence="1 2" key="1">
    <citation type="submission" date="2024-02" db="EMBL/GenBank/DDBJ databases">
        <title>A Gaetbulibacter species isolated from tidal flats and genomic insights of their niches.</title>
        <authorList>
            <person name="Ye Y."/>
        </authorList>
    </citation>
    <scope>NUCLEOTIDE SEQUENCE [LARGE SCALE GENOMIC DNA]</scope>
    <source>
        <strain evidence="1 2">KYW382</strain>
    </source>
</reference>